<dbReference type="PANTHER" id="PTHR14614:SF163">
    <property type="entry name" value="METHYLTRANSFERASE SMALL DOMAIN-CONTAINING PROTEIN"/>
    <property type="match status" value="1"/>
</dbReference>
<accession>A0A067CTV1</accession>
<dbReference type="OMA" id="LRSWAWK"/>
<dbReference type="InterPro" id="IPR019410">
    <property type="entry name" value="Methyltransf_16"/>
</dbReference>
<gene>
    <name evidence="1" type="ORF">SPRG_01231</name>
</gene>
<dbReference type="OrthoDB" id="413520at2759"/>
<protein>
    <submittedName>
        <fullName evidence="1">Uncharacterized protein</fullName>
    </submittedName>
</protein>
<evidence type="ECO:0000313" key="1">
    <source>
        <dbReference type="EMBL" id="KDO33953.1"/>
    </source>
</evidence>
<sequence>MHKWLGIVHSDSEAESSDSDADLFDATDNSAQRARAKAYADDIASRRWGLSHRDRAGLAEGQLALTPTIAVAFAEELGQQRRVWDCALVLSKFLTNAAYFAPDFFLGKRVIELGCGIGVPGISAALLGASDVVLTDMAVALPWINVNIAKNRVEHSARAETLLWGPSPSASLGSFDVILCSDLIYGDEELSQLLVATIRALSHATTVVVSAYEARAAGNQGAHFLAAIAASHDVEHVPRDALDAVYQSANLHVQLLRPRF</sequence>
<dbReference type="VEuPathDB" id="FungiDB:SPRG_01231"/>
<reference evidence="1 2" key="1">
    <citation type="journal article" date="2013" name="PLoS Genet.">
        <title>Distinctive expansion of potential virulence genes in the genome of the oomycete fish pathogen Saprolegnia parasitica.</title>
        <authorList>
            <person name="Jiang R.H."/>
            <person name="de Bruijn I."/>
            <person name="Haas B.J."/>
            <person name="Belmonte R."/>
            <person name="Lobach L."/>
            <person name="Christie J."/>
            <person name="van den Ackerveken G."/>
            <person name="Bottin A."/>
            <person name="Bulone V."/>
            <person name="Diaz-Moreno S.M."/>
            <person name="Dumas B."/>
            <person name="Fan L."/>
            <person name="Gaulin E."/>
            <person name="Govers F."/>
            <person name="Grenville-Briggs L.J."/>
            <person name="Horner N.R."/>
            <person name="Levin J.Z."/>
            <person name="Mammella M."/>
            <person name="Meijer H.J."/>
            <person name="Morris P."/>
            <person name="Nusbaum C."/>
            <person name="Oome S."/>
            <person name="Phillips A.J."/>
            <person name="van Rooyen D."/>
            <person name="Rzeszutek E."/>
            <person name="Saraiva M."/>
            <person name="Secombes C.J."/>
            <person name="Seidl M.F."/>
            <person name="Snel B."/>
            <person name="Stassen J.H."/>
            <person name="Sykes S."/>
            <person name="Tripathy S."/>
            <person name="van den Berg H."/>
            <person name="Vega-Arreguin J.C."/>
            <person name="Wawra S."/>
            <person name="Young S.K."/>
            <person name="Zeng Q."/>
            <person name="Dieguez-Uribeondo J."/>
            <person name="Russ C."/>
            <person name="Tyler B.M."/>
            <person name="van West P."/>
        </authorList>
    </citation>
    <scope>NUCLEOTIDE SEQUENCE [LARGE SCALE GENOMIC DNA]</scope>
    <source>
        <strain evidence="1 2">CBS 223.65</strain>
    </source>
</reference>
<dbReference type="InterPro" id="IPR029063">
    <property type="entry name" value="SAM-dependent_MTases_sf"/>
</dbReference>
<dbReference type="Pfam" id="PF10294">
    <property type="entry name" value="Methyltransf_16"/>
    <property type="match status" value="1"/>
</dbReference>
<proteinExistence type="predicted"/>
<name>A0A067CTV1_SAPPC</name>
<dbReference type="KEGG" id="spar:SPRG_01231"/>
<dbReference type="SUPFAM" id="SSF53335">
    <property type="entry name" value="S-adenosyl-L-methionine-dependent methyltransferases"/>
    <property type="match status" value="1"/>
</dbReference>
<dbReference type="EMBL" id="KK583191">
    <property type="protein sequence ID" value="KDO33953.1"/>
    <property type="molecule type" value="Genomic_DNA"/>
</dbReference>
<dbReference type="Gene3D" id="3.40.50.150">
    <property type="entry name" value="Vaccinia Virus protein VP39"/>
    <property type="match status" value="1"/>
</dbReference>
<keyword evidence="2" id="KW-1185">Reference proteome</keyword>
<organism evidence="1 2">
    <name type="scientific">Saprolegnia parasitica (strain CBS 223.65)</name>
    <dbReference type="NCBI Taxonomy" id="695850"/>
    <lineage>
        <taxon>Eukaryota</taxon>
        <taxon>Sar</taxon>
        <taxon>Stramenopiles</taxon>
        <taxon>Oomycota</taxon>
        <taxon>Saprolegniomycetes</taxon>
        <taxon>Saprolegniales</taxon>
        <taxon>Saprolegniaceae</taxon>
        <taxon>Saprolegnia</taxon>
    </lineage>
</organism>
<evidence type="ECO:0000313" key="2">
    <source>
        <dbReference type="Proteomes" id="UP000030745"/>
    </source>
</evidence>
<dbReference type="Proteomes" id="UP000030745">
    <property type="component" value="Unassembled WGS sequence"/>
</dbReference>
<dbReference type="PANTHER" id="PTHR14614">
    <property type="entry name" value="HEPATOCELLULAR CARCINOMA-ASSOCIATED ANTIGEN"/>
    <property type="match status" value="1"/>
</dbReference>
<dbReference type="RefSeq" id="XP_012194846.1">
    <property type="nucleotide sequence ID" value="XM_012339456.1"/>
</dbReference>
<dbReference type="AlphaFoldDB" id="A0A067CTV1"/>
<dbReference type="GeneID" id="24123832"/>